<dbReference type="GO" id="GO:0042781">
    <property type="term" value="F:3'-tRNA processing endoribonuclease activity"/>
    <property type="evidence" value="ECO:0007669"/>
    <property type="project" value="TreeGrafter"/>
</dbReference>
<dbReference type="NCBIfam" id="TIGR00188">
    <property type="entry name" value="rnpA"/>
    <property type="match status" value="1"/>
</dbReference>
<comment type="similarity">
    <text evidence="7">Belongs to the RnpA family.</text>
</comment>
<evidence type="ECO:0000256" key="4">
    <source>
        <dbReference type="ARBA" id="ARBA00022759"/>
    </source>
</evidence>
<dbReference type="GO" id="GO:0004526">
    <property type="term" value="F:ribonuclease P activity"/>
    <property type="evidence" value="ECO:0007669"/>
    <property type="project" value="UniProtKB-UniRule"/>
</dbReference>
<evidence type="ECO:0000256" key="5">
    <source>
        <dbReference type="ARBA" id="ARBA00022801"/>
    </source>
</evidence>
<comment type="catalytic activity">
    <reaction evidence="7">
        <text>Endonucleolytic cleavage of RNA, removing 5'-extranucleotides from tRNA precursor.</text>
        <dbReference type="EC" id="3.1.26.5"/>
    </reaction>
</comment>
<keyword evidence="2 7" id="KW-0819">tRNA processing</keyword>
<protein>
    <recommendedName>
        <fullName evidence="7 8">Ribonuclease P protein component</fullName>
        <shortName evidence="7">RNase P protein</shortName>
        <shortName evidence="7">RNaseP protein</shortName>
        <ecNumber evidence="7 8">3.1.26.5</ecNumber>
    </recommendedName>
    <alternativeName>
        <fullName evidence="7">Protein C5</fullName>
    </alternativeName>
</protein>
<dbReference type="InterPro" id="IPR020539">
    <property type="entry name" value="RNase_P_CS"/>
</dbReference>
<dbReference type="EC" id="3.1.26.5" evidence="7 8"/>
<dbReference type="HAMAP" id="MF_00227">
    <property type="entry name" value="RNase_P"/>
    <property type="match status" value="1"/>
</dbReference>
<comment type="function">
    <text evidence="1 7">RNaseP catalyzes the removal of the 5'-leader sequence from pre-tRNA to produce the mature 5'-terminus. It can also cleave other RNA substrates such as 4.5S RNA. The protein component plays an auxiliary but essential role in vivo by binding to the 5'-leader sequence and broadening the substrate specificity of the ribozyme.</text>
</comment>
<dbReference type="PROSITE" id="PS00648">
    <property type="entry name" value="RIBONUCLEASE_P"/>
    <property type="match status" value="1"/>
</dbReference>
<keyword evidence="3 7" id="KW-0540">Nuclease</keyword>
<dbReference type="PANTHER" id="PTHR33992">
    <property type="entry name" value="RIBONUCLEASE P PROTEIN COMPONENT"/>
    <property type="match status" value="1"/>
</dbReference>
<dbReference type="PANTHER" id="PTHR33992:SF1">
    <property type="entry name" value="RIBONUCLEASE P PROTEIN COMPONENT"/>
    <property type="match status" value="1"/>
</dbReference>
<dbReference type="InterPro" id="IPR020568">
    <property type="entry name" value="Ribosomal_Su5_D2-typ_SF"/>
</dbReference>
<dbReference type="EMBL" id="CP036287">
    <property type="protein sequence ID" value="QDU67101.1"/>
    <property type="molecule type" value="Genomic_DNA"/>
</dbReference>
<accession>A0A518BJE2</accession>
<evidence type="ECO:0000313" key="11">
    <source>
        <dbReference type="Proteomes" id="UP000316921"/>
    </source>
</evidence>
<gene>
    <name evidence="7 10" type="primary">rnpA</name>
    <name evidence="10" type="ORF">Pla133_21790</name>
</gene>
<dbReference type="SUPFAM" id="SSF54211">
    <property type="entry name" value="Ribosomal protein S5 domain 2-like"/>
    <property type="match status" value="1"/>
</dbReference>
<dbReference type="AlphaFoldDB" id="A0A518BJE2"/>
<evidence type="ECO:0000256" key="2">
    <source>
        <dbReference type="ARBA" id="ARBA00022694"/>
    </source>
</evidence>
<evidence type="ECO:0000256" key="3">
    <source>
        <dbReference type="ARBA" id="ARBA00022722"/>
    </source>
</evidence>
<dbReference type="InterPro" id="IPR000100">
    <property type="entry name" value="RNase_P"/>
</dbReference>
<keyword evidence="11" id="KW-1185">Reference proteome</keyword>
<proteinExistence type="inferred from homology"/>
<dbReference type="GO" id="GO:0030677">
    <property type="term" value="C:ribonuclease P complex"/>
    <property type="evidence" value="ECO:0007669"/>
    <property type="project" value="TreeGrafter"/>
</dbReference>
<dbReference type="Pfam" id="PF00825">
    <property type="entry name" value="Ribonuclease_P"/>
    <property type="match status" value="1"/>
</dbReference>
<reference evidence="10 11" key="1">
    <citation type="submission" date="2019-02" db="EMBL/GenBank/DDBJ databases">
        <title>Deep-cultivation of Planctomycetes and their phenomic and genomic characterization uncovers novel biology.</title>
        <authorList>
            <person name="Wiegand S."/>
            <person name="Jogler M."/>
            <person name="Boedeker C."/>
            <person name="Pinto D."/>
            <person name="Vollmers J."/>
            <person name="Rivas-Marin E."/>
            <person name="Kohn T."/>
            <person name="Peeters S.H."/>
            <person name="Heuer A."/>
            <person name="Rast P."/>
            <person name="Oberbeckmann S."/>
            <person name="Bunk B."/>
            <person name="Jeske O."/>
            <person name="Meyerdierks A."/>
            <person name="Storesund J.E."/>
            <person name="Kallscheuer N."/>
            <person name="Luecker S."/>
            <person name="Lage O.M."/>
            <person name="Pohl T."/>
            <person name="Merkel B.J."/>
            <person name="Hornburger P."/>
            <person name="Mueller R.-W."/>
            <person name="Bruemmer F."/>
            <person name="Labrenz M."/>
            <person name="Spormann A.M."/>
            <person name="Op den Camp H."/>
            <person name="Overmann J."/>
            <person name="Amann R."/>
            <person name="Jetten M.S.M."/>
            <person name="Mascher T."/>
            <person name="Medema M.H."/>
            <person name="Devos D.P."/>
            <person name="Kaster A.-K."/>
            <person name="Ovreas L."/>
            <person name="Rohde M."/>
            <person name="Galperin M.Y."/>
            <person name="Jogler C."/>
        </authorList>
    </citation>
    <scope>NUCLEOTIDE SEQUENCE [LARGE SCALE GENOMIC DNA]</scope>
    <source>
        <strain evidence="10 11">Pla133</strain>
    </source>
</reference>
<evidence type="ECO:0000256" key="6">
    <source>
        <dbReference type="ARBA" id="ARBA00022884"/>
    </source>
</evidence>
<dbReference type="KEGG" id="pbap:Pla133_21790"/>
<dbReference type="InterPro" id="IPR014721">
    <property type="entry name" value="Ribsml_uS5_D2-typ_fold_subgr"/>
</dbReference>
<feature type="region of interest" description="Disordered" evidence="9">
    <location>
        <begin position="8"/>
        <end position="29"/>
    </location>
</feature>
<keyword evidence="4 7" id="KW-0255">Endonuclease</keyword>
<evidence type="ECO:0000256" key="7">
    <source>
        <dbReference type="HAMAP-Rule" id="MF_00227"/>
    </source>
</evidence>
<keyword evidence="5 7" id="KW-0378">Hydrolase</keyword>
<dbReference type="GO" id="GO:0000049">
    <property type="term" value="F:tRNA binding"/>
    <property type="evidence" value="ECO:0007669"/>
    <property type="project" value="UniProtKB-UniRule"/>
</dbReference>
<comment type="subunit">
    <text evidence="7">Consists of a catalytic RNA component (M1 or rnpB) and a protein subunit.</text>
</comment>
<evidence type="ECO:0000256" key="9">
    <source>
        <dbReference type="SAM" id="MobiDB-lite"/>
    </source>
</evidence>
<dbReference type="Gene3D" id="3.30.230.10">
    <property type="match status" value="1"/>
</dbReference>
<evidence type="ECO:0000313" key="10">
    <source>
        <dbReference type="EMBL" id="QDU67101.1"/>
    </source>
</evidence>
<organism evidence="10 11">
    <name type="scientific">Engelhardtia mirabilis</name>
    <dbReference type="NCBI Taxonomy" id="2528011"/>
    <lineage>
        <taxon>Bacteria</taxon>
        <taxon>Pseudomonadati</taxon>
        <taxon>Planctomycetota</taxon>
        <taxon>Planctomycetia</taxon>
        <taxon>Planctomycetia incertae sedis</taxon>
        <taxon>Engelhardtia</taxon>
    </lineage>
</organism>
<sequence>MLVAVLVSSDDPEAPAGDAEAPAPTPQQRGERFEGWMRLRLQREFERVYRRGGRARGQWVTLAVAPNDLGCTRLGLSIGKRVFRRAVPRNRVRRLVREAFRLSYRDLPAGVDVIVIGSHPAIRPGLDDLRAELVQLSHEALAKRRRRRGGRSS</sequence>
<keyword evidence="6 7" id="KW-0694">RNA-binding</keyword>
<dbReference type="Proteomes" id="UP000316921">
    <property type="component" value="Chromosome"/>
</dbReference>
<evidence type="ECO:0000256" key="8">
    <source>
        <dbReference type="NCBIfam" id="TIGR00188"/>
    </source>
</evidence>
<name>A0A518BJE2_9BACT</name>
<dbReference type="GO" id="GO:0001682">
    <property type="term" value="P:tRNA 5'-leader removal"/>
    <property type="evidence" value="ECO:0007669"/>
    <property type="project" value="UniProtKB-UniRule"/>
</dbReference>
<evidence type="ECO:0000256" key="1">
    <source>
        <dbReference type="ARBA" id="ARBA00002663"/>
    </source>
</evidence>